<organism evidence="1 2">
    <name type="scientific">Lactuca virosa</name>
    <dbReference type="NCBI Taxonomy" id="75947"/>
    <lineage>
        <taxon>Eukaryota</taxon>
        <taxon>Viridiplantae</taxon>
        <taxon>Streptophyta</taxon>
        <taxon>Embryophyta</taxon>
        <taxon>Tracheophyta</taxon>
        <taxon>Spermatophyta</taxon>
        <taxon>Magnoliopsida</taxon>
        <taxon>eudicotyledons</taxon>
        <taxon>Gunneridae</taxon>
        <taxon>Pentapetalae</taxon>
        <taxon>asterids</taxon>
        <taxon>campanulids</taxon>
        <taxon>Asterales</taxon>
        <taxon>Asteraceae</taxon>
        <taxon>Cichorioideae</taxon>
        <taxon>Cichorieae</taxon>
        <taxon>Lactucinae</taxon>
        <taxon>Lactuca</taxon>
    </lineage>
</organism>
<evidence type="ECO:0000313" key="2">
    <source>
        <dbReference type="Proteomes" id="UP001157418"/>
    </source>
</evidence>
<name>A0AAU9M1W4_9ASTR</name>
<evidence type="ECO:0000313" key="1">
    <source>
        <dbReference type="EMBL" id="CAH1420657.1"/>
    </source>
</evidence>
<dbReference type="EMBL" id="CAKMRJ010001112">
    <property type="protein sequence ID" value="CAH1420657.1"/>
    <property type="molecule type" value="Genomic_DNA"/>
</dbReference>
<protein>
    <submittedName>
        <fullName evidence="1">Uncharacterized protein</fullName>
    </submittedName>
</protein>
<dbReference type="Proteomes" id="UP001157418">
    <property type="component" value="Unassembled WGS sequence"/>
</dbReference>
<reference evidence="1 2" key="1">
    <citation type="submission" date="2022-01" db="EMBL/GenBank/DDBJ databases">
        <authorList>
            <person name="Xiong W."/>
            <person name="Schranz E."/>
        </authorList>
    </citation>
    <scope>NUCLEOTIDE SEQUENCE [LARGE SCALE GENOMIC DNA]</scope>
</reference>
<accession>A0AAU9M1W4</accession>
<gene>
    <name evidence="1" type="ORF">LVIROSA_LOCUS8107</name>
</gene>
<proteinExistence type="predicted"/>
<dbReference type="AlphaFoldDB" id="A0AAU9M1W4"/>
<sequence length="107" mass="12166">MAVAYASVRSINQLLGCSFESFILQEVTMPFHRQLSLGIDINVAWDDVIDETQIVGEETDAEIKNFKNHFDLNSSVTEDNEMLVTVTTDRRGFLNGFQEEMNSQMEV</sequence>
<keyword evidence="2" id="KW-1185">Reference proteome</keyword>
<comment type="caution">
    <text evidence="1">The sequence shown here is derived from an EMBL/GenBank/DDBJ whole genome shotgun (WGS) entry which is preliminary data.</text>
</comment>